<dbReference type="OrthoDB" id="419709at2759"/>
<keyword evidence="3" id="KW-1185">Reference proteome</keyword>
<sequence>MSLVDDSTFLLRVTTMGHMTGLTVIMLLLPLKAVPLLDCTGQEGWATFREVLTRDLSEGTISSEALGLASDLVQHHEADILPDDTLPFRASGMMIDFWLQANGHGHRPQCLYGAASALWLLGDVGGDQRMLELADHLLGASGTKRNLAFLEDSQWPLSVSALIGDGRPLHNGPLFPFGETSLRQPRVSPPIAPIRLVELGPMVVWEAGVHASLSAEVLNMLKLVGGTRLQGRRRLIQRQYPRWLPDICGQLYSGPIGCDTHRDSLTEVFERYLPDSDTTNKELNWETIEAMKADTVAAALRASAPKPDMIVCTVPVLCVVLSDLAVTMDVLLVGYFGHPALFMVNREDTSTKEKVWSALVDLSKRGILITSDPFLSMQYEYQLGVSLPFIRTHGLYTHATYRPLYRHHILVWDRPHDTALTGTIQHIMEQLFDASEEQEQRGPQPAIRGGGYDPDGQGFRTMAGHVNFPYTLVTRKALEDTSYRAMSQFQAVVLFPYDMDLVTFYEFYSMFTPLFMPSSLDKYLFFQNHKSYDGRFTKEAPVQWRGNSTSPFDEGNPSAVREILGFVDYFSLPGIRYFSSIADLLRQLDHFNDSDAQSTSAKMRDFFHEELGRSLEAWRRVWLRAQ</sequence>
<evidence type="ECO:0000313" key="2">
    <source>
        <dbReference type="EMBL" id="KAF4677042.1"/>
    </source>
</evidence>
<gene>
    <name evidence="2" type="ORF">FOL47_003775</name>
</gene>
<feature type="transmembrane region" description="Helical" evidence="1">
    <location>
        <begin position="9"/>
        <end position="29"/>
    </location>
</feature>
<dbReference type="AlphaFoldDB" id="A0A7J6MZI9"/>
<dbReference type="Proteomes" id="UP000591131">
    <property type="component" value="Unassembled WGS sequence"/>
</dbReference>
<evidence type="ECO:0000313" key="3">
    <source>
        <dbReference type="Proteomes" id="UP000591131"/>
    </source>
</evidence>
<organism evidence="2 3">
    <name type="scientific">Perkinsus chesapeaki</name>
    <name type="common">Clam parasite</name>
    <name type="synonym">Perkinsus andrewsi</name>
    <dbReference type="NCBI Taxonomy" id="330153"/>
    <lineage>
        <taxon>Eukaryota</taxon>
        <taxon>Sar</taxon>
        <taxon>Alveolata</taxon>
        <taxon>Perkinsozoa</taxon>
        <taxon>Perkinsea</taxon>
        <taxon>Perkinsida</taxon>
        <taxon>Perkinsidae</taxon>
        <taxon>Perkinsus</taxon>
    </lineage>
</organism>
<keyword evidence="1" id="KW-0472">Membrane</keyword>
<proteinExistence type="predicted"/>
<dbReference type="EMBL" id="JAAPAO010000022">
    <property type="protein sequence ID" value="KAF4677042.1"/>
    <property type="molecule type" value="Genomic_DNA"/>
</dbReference>
<keyword evidence="1" id="KW-0812">Transmembrane</keyword>
<reference evidence="2 3" key="1">
    <citation type="submission" date="2020-04" db="EMBL/GenBank/DDBJ databases">
        <title>Perkinsus chesapeaki whole genome sequence.</title>
        <authorList>
            <person name="Bogema D.R."/>
        </authorList>
    </citation>
    <scope>NUCLEOTIDE SEQUENCE [LARGE SCALE GENOMIC DNA]</scope>
    <source>
        <strain evidence="2">ATCC PRA-425</strain>
    </source>
</reference>
<name>A0A7J6MZI9_PERCH</name>
<comment type="caution">
    <text evidence="2">The sequence shown here is derived from an EMBL/GenBank/DDBJ whole genome shotgun (WGS) entry which is preliminary data.</text>
</comment>
<accession>A0A7J6MZI9</accession>
<protein>
    <submittedName>
        <fullName evidence="2">Uncharacterized protein</fullName>
    </submittedName>
</protein>
<evidence type="ECO:0000256" key="1">
    <source>
        <dbReference type="SAM" id="Phobius"/>
    </source>
</evidence>
<keyword evidence="1" id="KW-1133">Transmembrane helix</keyword>